<evidence type="ECO:0000313" key="3">
    <source>
        <dbReference type="EMBL" id="SZD73457.1"/>
    </source>
</evidence>
<dbReference type="PANTHER" id="PTHR14859">
    <property type="entry name" value="CALCOFLUOR WHITE HYPERSENSITIVE PROTEIN PRECURSOR"/>
    <property type="match status" value="1"/>
</dbReference>
<dbReference type="AlphaFoldDB" id="A0A383U1M2"/>
<dbReference type="GO" id="GO:0003824">
    <property type="term" value="F:catalytic activity"/>
    <property type="evidence" value="ECO:0007669"/>
    <property type="project" value="InterPro"/>
</dbReference>
<feature type="transmembrane region" description="Helical" evidence="1">
    <location>
        <begin position="34"/>
        <end position="56"/>
    </location>
</feature>
<dbReference type="InterPro" id="IPR005135">
    <property type="entry name" value="Endo/exonuclease/phosphatase"/>
</dbReference>
<proteinExistence type="predicted"/>
<protein>
    <submittedName>
        <fullName evidence="3">Uncharacterized protein conserved in bacteria</fullName>
    </submittedName>
</protein>
<keyword evidence="1" id="KW-0812">Transmembrane</keyword>
<feature type="domain" description="Endonuclease/exonuclease/phosphatase" evidence="2">
    <location>
        <begin position="96"/>
        <end position="316"/>
    </location>
</feature>
<organism evidence="3 4">
    <name type="scientific">Candidatus Ornithobacterium hominis</name>
    <dbReference type="NCBI Taxonomy" id="2497989"/>
    <lineage>
        <taxon>Bacteria</taxon>
        <taxon>Pseudomonadati</taxon>
        <taxon>Bacteroidota</taxon>
        <taxon>Flavobacteriia</taxon>
        <taxon>Flavobacteriales</taxon>
        <taxon>Weeksellaceae</taxon>
        <taxon>Ornithobacterium</taxon>
    </lineage>
</organism>
<dbReference type="CDD" id="cd09084">
    <property type="entry name" value="EEP-2"/>
    <property type="match status" value="1"/>
</dbReference>
<reference evidence="3 4" key="1">
    <citation type="submission" date="2018-09" db="EMBL/GenBank/DDBJ databases">
        <authorList>
            <consortium name="Pathogen Informatics"/>
        </authorList>
    </citation>
    <scope>NUCLEOTIDE SEQUENCE [LARGE SCALE GENOMIC DNA]</scope>
    <source>
        <strain evidence="3 4">OH-22767</strain>
    </source>
</reference>
<dbReference type="Gene3D" id="3.60.10.10">
    <property type="entry name" value="Endonuclease/exonuclease/phosphatase"/>
    <property type="match status" value="1"/>
</dbReference>
<keyword evidence="1" id="KW-0472">Membrane</keyword>
<evidence type="ECO:0000313" key="4">
    <source>
        <dbReference type="Proteomes" id="UP000262142"/>
    </source>
</evidence>
<sequence length="325" mass="37740">MRQLLLPIHLFLLALCYACLLNQFVGPNATTLFQFLALGFPILIFINTLLIFLWIFIKAKYALFFLVASSLLVIPLNRIYHFYGKEKVEKPNFKVLSYNVHYFYDNHAGIKEMLKEESPDLIFLQEIGADAESVLPPDEKYYTSNFTWWGIASKYPIIEINRAFDKKEKIECFYADIKVHGDTIRAINVYLESFHIEKKLVKGLMEKKSFKPNAATIYQNLNKAFKIHQREINLIQKFIEQSPHPVIVGGDFNAVPNSYEYFKIKKGLKDTFVAGGSGLGTTFHNYKFPIKIDYIFLDPRFQTASFEVKRVDYSDHFPILAEIKL</sequence>
<dbReference type="GO" id="GO:0016020">
    <property type="term" value="C:membrane"/>
    <property type="evidence" value="ECO:0007669"/>
    <property type="project" value="GOC"/>
</dbReference>
<dbReference type="SUPFAM" id="SSF56219">
    <property type="entry name" value="DNase I-like"/>
    <property type="match status" value="1"/>
</dbReference>
<dbReference type="Pfam" id="PF03372">
    <property type="entry name" value="Exo_endo_phos"/>
    <property type="match status" value="1"/>
</dbReference>
<accession>A0A383U1M2</accession>
<evidence type="ECO:0000259" key="2">
    <source>
        <dbReference type="Pfam" id="PF03372"/>
    </source>
</evidence>
<name>A0A383U1M2_9FLAO</name>
<keyword evidence="4" id="KW-1185">Reference proteome</keyword>
<keyword evidence="1" id="KW-1133">Transmembrane helix</keyword>
<gene>
    <name evidence="3" type="ORF">SAMEA104719789_01270</name>
</gene>
<dbReference type="Proteomes" id="UP000262142">
    <property type="component" value="Unassembled WGS sequence"/>
</dbReference>
<dbReference type="EMBL" id="UNSC01000005">
    <property type="protein sequence ID" value="SZD73457.1"/>
    <property type="molecule type" value="Genomic_DNA"/>
</dbReference>
<dbReference type="RefSeq" id="WP_119059523.1">
    <property type="nucleotide sequence ID" value="NZ_UNSC01000005.1"/>
</dbReference>
<dbReference type="GO" id="GO:0006506">
    <property type="term" value="P:GPI anchor biosynthetic process"/>
    <property type="evidence" value="ECO:0007669"/>
    <property type="project" value="TreeGrafter"/>
</dbReference>
<feature type="transmembrane region" description="Helical" evidence="1">
    <location>
        <begin position="63"/>
        <end position="83"/>
    </location>
</feature>
<dbReference type="InterPro" id="IPR036691">
    <property type="entry name" value="Endo/exonu/phosph_ase_sf"/>
</dbReference>
<dbReference type="OrthoDB" id="635146at2"/>
<evidence type="ECO:0000256" key="1">
    <source>
        <dbReference type="SAM" id="Phobius"/>
    </source>
</evidence>
<dbReference type="InterPro" id="IPR051916">
    <property type="entry name" value="GPI-anchor_lipid_remodeler"/>
</dbReference>
<dbReference type="PANTHER" id="PTHR14859:SF15">
    <property type="entry name" value="ENDONUCLEASE_EXONUCLEASE_PHOSPHATASE DOMAIN-CONTAINING PROTEIN"/>
    <property type="match status" value="1"/>
</dbReference>